<feature type="compositionally biased region" description="Pro residues" evidence="12">
    <location>
        <begin position="160"/>
        <end position="177"/>
    </location>
</feature>
<protein>
    <submittedName>
        <fullName evidence="15">TonB-dependent hemin, ferrichrome receptor</fullName>
    </submittedName>
</protein>
<keyword evidence="7 10" id="KW-0472">Membrane</keyword>
<dbReference type="InterPro" id="IPR000531">
    <property type="entry name" value="Beta-barrel_TonB"/>
</dbReference>
<dbReference type="InterPro" id="IPR036942">
    <property type="entry name" value="Beta-barrel_TonB_sf"/>
</dbReference>
<dbReference type="GO" id="GO:0009279">
    <property type="term" value="C:cell outer membrane"/>
    <property type="evidence" value="ECO:0007669"/>
    <property type="project" value="UniProtKB-SubCell"/>
</dbReference>
<dbReference type="Gene3D" id="2.170.130.10">
    <property type="entry name" value="TonB-dependent receptor, plug domain"/>
    <property type="match status" value="1"/>
</dbReference>
<keyword evidence="9 10" id="KW-0998">Cell outer membrane</keyword>
<dbReference type="PANTHER" id="PTHR30069:SF29">
    <property type="entry name" value="HEMOGLOBIN AND HEMOGLOBIN-HAPTOGLOBIN-BINDING PROTEIN 1-RELATED"/>
    <property type="match status" value="1"/>
</dbReference>
<feature type="domain" description="TonB-dependent receptor plug" evidence="14">
    <location>
        <begin position="282"/>
        <end position="391"/>
    </location>
</feature>
<evidence type="ECO:0000256" key="11">
    <source>
        <dbReference type="RuleBase" id="RU003357"/>
    </source>
</evidence>
<feature type="domain" description="TonB-dependent receptor-like beta-barrel" evidence="13">
    <location>
        <begin position="514"/>
        <end position="880"/>
    </location>
</feature>
<dbReference type="STRING" id="1297742.A176_002338"/>
<dbReference type="GO" id="GO:0044718">
    <property type="term" value="P:siderophore transmembrane transport"/>
    <property type="evidence" value="ECO:0007669"/>
    <property type="project" value="TreeGrafter"/>
</dbReference>
<dbReference type="Pfam" id="PF00593">
    <property type="entry name" value="TonB_dep_Rec_b-barrel"/>
    <property type="match status" value="1"/>
</dbReference>
<dbReference type="InterPro" id="IPR037066">
    <property type="entry name" value="Plug_dom_sf"/>
</dbReference>
<evidence type="ECO:0000256" key="9">
    <source>
        <dbReference type="ARBA" id="ARBA00023237"/>
    </source>
</evidence>
<dbReference type="SUPFAM" id="SSF56935">
    <property type="entry name" value="Porins"/>
    <property type="match status" value="1"/>
</dbReference>
<dbReference type="Gene3D" id="2.40.170.20">
    <property type="entry name" value="TonB-dependent receptor, beta-barrel domain"/>
    <property type="match status" value="1"/>
</dbReference>
<comment type="subcellular location">
    <subcellularLocation>
        <location evidence="1 10">Cell outer membrane</location>
        <topology evidence="1 10">Multi-pass membrane protein</topology>
    </subcellularLocation>
</comment>
<evidence type="ECO:0000256" key="6">
    <source>
        <dbReference type="ARBA" id="ARBA00023077"/>
    </source>
</evidence>
<keyword evidence="3 10" id="KW-1134">Transmembrane beta strand</keyword>
<evidence type="ECO:0000256" key="5">
    <source>
        <dbReference type="ARBA" id="ARBA00022729"/>
    </source>
</evidence>
<dbReference type="eggNOG" id="COG3170">
    <property type="taxonomic scope" value="Bacteria"/>
</dbReference>
<dbReference type="Pfam" id="PF07715">
    <property type="entry name" value="Plug"/>
    <property type="match status" value="1"/>
</dbReference>
<dbReference type="InterPro" id="IPR039426">
    <property type="entry name" value="TonB-dep_rcpt-like"/>
</dbReference>
<dbReference type="GO" id="GO:0015344">
    <property type="term" value="F:siderophore uptake transmembrane transporter activity"/>
    <property type="evidence" value="ECO:0007669"/>
    <property type="project" value="TreeGrafter"/>
</dbReference>
<evidence type="ECO:0000313" key="15">
    <source>
        <dbReference type="EMBL" id="AKQ65426.1"/>
    </source>
</evidence>
<dbReference type="PANTHER" id="PTHR30069">
    <property type="entry name" value="TONB-DEPENDENT OUTER MEMBRANE RECEPTOR"/>
    <property type="match status" value="1"/>
</dbReference>
<evidence type="ECO:0000313" key="16">
    <source>
        <dbReference type="Proteomes" id="UP000009026"/>
    </source>
</evidence>
<dbReference type="eggNOG" id="COG4771">
    <property type="taxonomic scope" value="Bacteria"/>
</dbReference>
<keyword evidence="6 11" id="KW-0798">TonB box</keyword>
<evidence type="ECO:0000256" key="12">
    <source>
        <dbReference type="SAM" id="MobiDB-lite"/>
    </source>
</evidence>
<gene>
    <name evidence="15" type="ORF">A176_002338</name>
</gene>
<sequence>MMASVSSHEDAFPRTLGLTPRTSPGRTYRTAGVHAPPLDVRTMHSTVFGEPRRGAAKAVAGRRALRAGLPLSLMLCVLAFAVPSVAGAQEAAESEAPTKVKRRKRVVKPTAPARPAAKSAKKPRKAVKAAPVEPETDLDASTEEAQIPVLGGPSTDDPTPASPPPAPAPLDPVPSPHAAPMTAEPAAPLPPPMVGPDFNPSDAPLSPPATATLPAVPAPPPSNVPITAPFAEPAMNRPLPPPSALAGLDVDPLGGADSLEESVNRVLSEAVVTTAGKRSQRISEVPLTVSWIPAEELEGTGQFTLCEAIQYFPGMECRRGSMRKAAVSARGLGSNYLSNRLLLLQDGRPLTDPWTGQFYADETTPLTNLKQVEVIRGPGSSLYGSNAFSGVINIIQRQPSDLIEKGKNVGAEARVLAGQDQTWRLHGTVAGRGGPVEALLGYYGFGSDGPQLFNDPRVGRVDNNQHSLVHQVNGKVRVGPLALDADFTDGEIGRPGGTHISTVGNCGRCHYTPNDSEAVQNFNASAQVDQQVTENLRLFGQAYGFFKRRDVLMENAFGGDPTRALGKRRRLGGEARALWTMGDLNVTFGGDLKADAVNVPNVLPELTMDDTRQTILGGFVDAEYRLFDRLVFGAGARYDRYQIPERVWQNRTDQISPRASVVFHAVPELLTVRTNYGRAFRAPTLAELAINQQMYAATLVGNGNLRAETLDTLEASVDFWPFERRVRLTGTGFYNLAKNFINQQLVFGSVSQFQNMGDARVAGFELEAAAQIPSINSSFDVAYQYLDAKALPYNDGPSAPLDYAPTHRIYARGRTNIGKVAFVELYALLVGTRFDPGFLVDENTGLPTTRVQLPSYLTASARVGFNIYDGVSVSFLGSNLFNAQYEESHGFPAPPQSFFSEVKIRY</sequence>
<accession>A0A0H4WPJ0</accession>
<evidence type="ECO:0000256" key="2">
    <source>
        <dbReference type="ARBA" id="ARBA00022448"/>
    </source>
</evidence>
<evidence type="ECO:0000256" key="10">
    <source>
        <dbReference type="PROSITE-ProRule" id="PRU01360"/>
    </source>
</evidence>
<dbReference type="CDD" id="cd01347">
    <property type="entry name" value="ligand_gated_channel"/>
    <property type="match status" value="1"/>
</dbReference>
<evidence type="ECO:0000259" key="14">
    <source>
        <dbReference type="Pfam" id="PF07715"/>
    </source>
</evidence>
<dbReference type="Proteomes" id="UP000009026">
    <property type="component" value="Chromosome"/>
</dbReference>
<evidence type="ECO:0000256" key="8">
    <source>
        <dbReference type="ARBA" id="ARBA00023170"/>
    </source>
</evidence>
<organism evidence="15 16">
    <name type="scientific">Pseudomyxococcus hansupus</name>
    <dbReference type="NCBI Taxonomy" id="1297742"/>
    <lineage>
        <taxon>Bacteria</taxon>
        <taxon>Pseudomonadati</taxon>
        <taxon>Myxococcota</taxon>
        <taxon>Myxococcia</taxon>
        <taxon>Myxococcales</taxon>
        <taxon>Cystobacterineae</taxon>
        <taxon>Myxococcaceae</taxon>
        <taxon>Pseudomyxococcus</taxon>
    </lineage>
</organism>
<keyword evidence="16" id="KW-1185">Reference proteome</keyword>
<keyword evidence="5" id="KW-0732">Signal</keyword>
<dbReference type="AlphaFoldDB" id="A0A0H4WPJ0"/>
<dbReference type="KEGG" id="mym:A176_002338"/>
<name>A0A0H4WPJ0_9BACT</name>
<feature type="region of interest" description="Disordered" evidence="12">
    <location>
        <begin position="88"/>
        <end position="202"/>
    </location>
</feature>
<evidence type="ECO:0000256" key="7">
    <source>
        <dbReference type="ARBA" id="ARBA00023136"/>
    </source>
</evidence>
<dbReference type="PROSITE" id="PS52016">
    <property type="entry name" value="TONB_DEPENDENT_REC_3"/>
    <property type="match status" value="1"/>
</dbReference>
<evidence type="ECO:0000256" key="4">
    <source>
        <dbReference type="ARBA" id="ARBA00022692"/>
    </source>
</evidence>
<proteinExistence type="inferred from homology"/>
<feature type="compositionally biased region" description="Low complexity" evidence="12">
    <location>
        <begin position="108"/>
        <end position="118"/>
    </location>
</feature>
<dbReference type="PATRIC" id="fig|1297742.4.peg.2359"/>
<dbReference type="InterPro" id="IPR012910">
    <property type="entry name" value="Plug_dom"/>
</dbReference>
<keyword evidence="2 10" id="KW-0813">Transport</keyword>
<evidence type="ECO:0000256" key="3">
    <source>
        <dbReference type="ARBA" id="ARBA00022452"/>
    </source>
</evidence>
<evidence type="ECO:0000259" key="13">
    <source>
        <dbReference type="Pfam" id="PF00593"/>
    </source>
</evidence>
<comment type="similarity">
    <text evidence="10 11">Belongs to the TonB-dependent receptor family.</text>
</comment>
<dbReference type="EMBL" id="CP012109">
    <property type="protein sequence ID" value="AKQ65426.1"/>
    <property type="molecule type" value="Genomic_DNA"/>
</dbReference>
<keyword evidence="4 10" id="KW-0812">Transmembrane</keyword>
<reference evidence="15 16" key="1">
    <citation type="journal article" date="2016" name="PLoS ONE">
        <title>Complete Genome Sequence and Comparative Genomics of a Novel Myxobacterium Myxococcus hansupus.</title>
        <authorList>
            <person name="Sharma G."/>
            <person name="Narwani T."/>
            <person name="Subramanian S."/>
        </authorList>
    </citation>
    <scope>NUCLEOTIDE SEQUENCE [LARGE SCALE GENOMIC DNA]</scope>
    <source>
        <strain evidence="16">mixupus</strain>
    </source>
</reference>
<keyword evidence="8 15" id="KW-0675">Receptor</keyword>
<evidence type="ECO:0000256" key="1">
    <source>
        <dbReference type="ARBA" id="ARBA00004571"/>
    </source>
</evidence>
<feature type="region of interest" description="Disordered" evidence="12">
    <location>
        <begin position="1"/>
        <end position="32"/>
    </location>
</feature>